<feature type="non-terminal residue" evidence="1">
    <location>
        <position position="42"/>
    </location>
</feature>
<organism evidence="2">
    <name type="scientific">Harpegnathos saltator</name>
    <name type="common">Jerdon's jumping ant</name>
    <dbReference type="NCBI Taxonomy" id="610380"/>
    <lineage>
        <taxon>Eukaryota</taxon>
        <taxon>Metazoa</taxon>
        <taxon>Ecdysozoa</taxon>
        <taxon>Arthropoda</taxon>
        <taxon>Hexapoda</taxon>
        <taxon>Insecta</taxon>
        <taxon>Pterygota</taxon>
        <taxon>Neoptera</taxon>
        <taxon>Endopterygota</taxon>
        <taxon>Hymenoptera</taxon>
        <taxon>Apocrita</taxon>
        <taxon>Aculeata</taxon>
        <taxon>Formicoidea</taxon>
        <taxon>Formicidae</taxon>
        <taxon>Ponerinae</taxon>
        <taxon>Ponerini</taxon>
        <taxon>Harpegnathos</taxon>
    </lineage>
</organism>
<accession>E2C6S4</accession>
<dbReference type="GO" id="GO:0003676">
    <property type="term" value="F:nucleic acid binding"/>
    <property type="evidence" value="ECO:0007669"/>
    <property type="project" value="InterPro"/>
</dbReference>
<reference evidence="1 2" key="1">
    <citation type="journal article" date="2010" name="Science">
        <title>Genomic comparison of the ants Camponotus floridanus and Harpegnathos saltator.</title>
        <authorList>
            <person name="Bonasio R."/>
            <person name="Zhang G."/>
            <person name="Ye C."/>
            <person name="Mutti N.S."/>
            <person name="Fang X."/>
            <person name="Qin N."/>
            <person name="Donahue G."/>
            <person name="Yang P."/>
            <person name="Li Q."/>
            <person name="Li C."/>
            <person name="Zhang P."/>
            <person name="Huang Z."/>
            <person name="Berger S.L."/>
            <person name="Reinberg D."/>
            <person name="Wang J."/>
            <person name="Liebig J."/>
        </authorList>
    </citation>
    <scope>NUCLEOTIDE SEQUENCE [LARGE SCALE GENOMIC DNA]</scope>
    <source>
        <strain evidence="1 2">R22 G/1</strain>
    </source>
</reference>
<evidence type="ECO:0000313" key="2">
    <source>
        <dbReference type="Proteomes" id="UP000008237"/>
    </source>
</evidence>
<dbReference type="InterPro" id="IPR036397">
    <property type="entry name" value="RNaseH_sf"/>
</dbReference>
<proteinExistence type="predicted"/>
<dbReference type="Proteomes" id="UP000008237">
    <property type="component" value="Unassembled WGS sequence"/>
</dbReference>
<protein>
    <recommendedName>
        <fullName evidence="3">Histone-lysine N-methyltransferase SETMAR</fullName>
    </recommendedName>
</protein>
<dbReference type="AlphaFoldDB" id="E2C6S4"/>
<evidence type="ECO:0000313" key="1">
    <source>
        <dbReference type="EMBL" id="EFN76386.1"/>
    </source>
</evidence>
<dbReference type="EMBL" id="GL453161">
    <property type="protein sequence ID" value="EFN76386.1"/>
    <property type="molecule type" value="Genomic_DNA"/>
</dbReference>
<dbReference type="InParanoid" id="E2C6S4"/>
<evidence type="ECO:0008006" key="3">
    <source>
        <dbReference type="Google" id="ProtNLM"/>
    </source>
</evidence>
<sequence>QAPYSPDMAPCDFVLFPLLKKPPRGQRFESIEDIKEKSLREL</sequence>
<feature type="non-terminal residue" evidence="1">
    <location>
        <position position="1"/>
    </location>
</feature>
<gene>
    <name evidence="1" type="ORF">EAI_02859</name>
</gene>
<name>E2C6S4_HARSA</name>
<dbReference type="Gene3D" id="3.30.420.10">
    <property type="entry name" value="Ribonuclease H-like superfamily/Ribonuclease H"/>
    <property type="match status" value="1"/>
</dbReference>
<keyword evidence="2" id="KW-1185">Reference proteome</keyword>